<evidence type="ECO:0000313" key="3">
    <source>
        <dbReference type="Proteomes" id="UP000824200"/>
    </source>
</evidence>
<evidence type="ECO:0000259" key="1">
    <source>
        <dbReference type="Pfam" id="PF03167"/>
    </source>
</evidence>
<keyword evidence="2" id="KW-0326">Glycosidase</keyword>
<dbReference type="Pfam" id="PF03167">
    <property type="entry name" value="UDG"/>
    <property type="match status" value="1"/>
</dbReference>
<comment type="caution">
    <text evidence="2">The sequence shown here is derived from an EMBL/GenBank/DDBJ whole genome shotgun (WGS) entry which is preliminary data.</text>
</comment>
<dbReference type="EMBL" id="DVHL01000017">
    <property type="protein sequence ID" value="HIR65684.1"/>
    <property type="molecule type" value="Genomic_DNA"/>
</dbReference>
<reference evidence="2" key="2">
    <citation type="journal article" date="2021" name="PeerJ">
        <title>Extensive microbial diversity within the chicken gut microbiome revealed by metagenomics and culture.</title>
        <authorList>
            <person name="Gilroy R."/>
            <person name="Ravi A."/>
            <person name="Getino M."/>
            <person name="Pursley I."/>
            <person name="Horton D.L."/>
            <person name="Alikhan N.F."/>
            <person name="Baker D."/>
            <person name="Gharbi K."/>
            <person name="Hall N."/>
            <person name="Watson M."/>
            <person name="Adriaenssens E.M."/>
            <person name="Foster-Nyarko E."/>
            <person name="Jarju S."/>
            <person name="Secka A."/>
            <person name="Antonio M."/>
            <person name="Oren A."/>
            <person name="Chaudhuri R.R."/>
            <person name="La Ragione R."/>
            <person name="Hildebrand F."/>
            <person name="Pallen M.J."/>
        </authorList>
    </citation>
    <scope>NUCLEOTIDE SEQUENCE</scope>
    <source>
        <strain evidence="2">CHK121-14286</strain>
    </source>
</reference>
<dbReference type="Proteomes" id="UP000824200">
    <property type="component" value="Unassembled WGS sequence"/>
</dbReference>
<dbReference type="InterPro" id="IPR036895">
    <property type="entry name" value="Uracil-DNA_glycosylase-like_sf"/>
</dbReference>
<dbReference type="AlphaFoldDB" id="A0A9D1E401"/>
<accession>A0A9D1E401</accession>
<proteinExistence type="predicted"/>
<dbReference type="NCBIfam" id="TIGR04274">
    <property type="entry name" value="hypoxanDNAglyco"/>
    <property type="match status" value="1"/>
</dbReference>
<protein>
    <submittedName>
        <fullName evidence="2">DNA-deoxyinosine glycosylase</fullName>
        <ecNumber evidence="2">3.2.2.15</ecNumber>
    </submittedName>
</protein>
<dbReference type="InterPro" id="IPR005122">
    <property type="entry name" value="Uracil-DNA_glycosylase-like"/>
</dbReference>
<keyword evidence="2" id="KW-0378">Hydrolase</keyword>
<gene>
    <name evidence="2" type="ORF">IAC95_02185</name>
</gene>
<dbReference type="EC" id="3.2.2.15" evidence="2"/>
<dbReference type="GO" id="GO:0033958">
    <property type="term" value="F:DNA-deoxyinosine glycosylase activity"/>
    <property type="evidence" value="ECO:0007669"/>
    <property type="project" value="UniProtKB-EC"/>
</dbReference>
<organism evidence="2 3">
    <name type="scientific">Candidatus Fimimonas gallinarum</name>
    <dbReference type="NCBI Taxonomy" id="2840821"/>
    <lineage>
        <taxon>Bacteria</taxon>
        <taxon>Pseudomonadati</taxon>
        <taxon>Myxococcota</taxon>
        <taxon>Myxococcia</taxon>
        <taxon>Myxococcales</taxon>
        <taxon>Cystobacterineae</taxon>
        <taxon>Myxococcaceae</taxon>
        <taxon>Myxococcaceae incertae sedis</taxon>
        <taxon>Candidatus Fimimonas</taxon>
    </lineage>
</organism>
<dbReference type="Gene3D" id="3.40.470.10">
    <property type="entry name" value="Uracil-DNA glycosylase-like domain"/>
    <property type="match status" value="1"/>
</dbReference>
<dbReference type="SUPFAM" id="SSF52141">
    <property type="entry name" value="Uracil-DNA glycosylase-like"/>
    <property type="match status" value="1"/>
</dbReference>
<name>A0A9D1E401_9BACT</name>
<dbReference type="CDD" id="cd10032">
    <property type="entry name" value="UDG-F6_HDG"/>
    <property type="match status" value="1"/>
</dbReference>
<evidence type="ECO:0000313" key="2">
    <source>
        <dbReference type="EMBL" id="HIR65684.1"/>
    </source>
</evidence>
<feature type="domain" description="Uracil-DNA glycosylase-like" evidence="1">
    <location>
        <begin position="10"/>
        <end position="142"/>
    </location>
</feature>
<reference evidence="2" key="1">
    <citation type="submission" date="2020-10" db="EMBL/GenBank/DDBJ databases">
        <authorList>
            <person name="Gilroy R."/>
        </authorList>
    </citation>
    <scope>NUCLEOTIDE SEQUENCE</scope>
    <source>
        <strain evidence="2">CHK121-14286</strain>
    </source>
</reference>
<dbReference type="InterPro" id="IPR026353">
    <property type="entry name" value="Hypoxan-DNA_Glyclase"/>
</dbReference>
<sequence length="154" mass="17332">MEKFSGFAPLYDNNSKILVLGSFPSVKSRQQGFYYGNKQNRFWKTLCKAFGVDTVQTVEEKRQLCLSHGVALWDVVDSCTVKGSMDSDLRNVSLVDLSVFDGVPLKKILCNGQTSYKLTMSCYKGSVPVVKMPSTSPANVRFDEQVWLQQLKEE</sequence>